<dbReference type="STRING" id="88036.D8SPX4"/>
<dbReference type="Pfam" id="PF00702">
    <property type="entry name" value="Hydrolase"/>
    <property type="match status" value="1"/>
</dbReference>
<dbReference type="InterPro" id="IPR023214">
    <property type="entry name" value="HAD_sf"/>
</dbReference>
<dbReference type="PANTHER" id="PTHR46594:SF6">
    <property type="entry name" value="COPPER-TRANSPORTING ATPASE RAN1"/>
    <property type="match status" value="1"/>
</dbReference>
<dbReference type="InterPro" id="IPR036412">
    <property type="entry name" value="HAD-like_sf"/>
</dbReference>
<dbReference type="EMBL" id="GL377632">
    <property type="protein sequence ID" value="EFJ13559.1"/>
    <property type="molecule type" value="Genomic_DNA"/>
</dbReference>
<sequence>MGHCWNYVCIVYSVTAIMVAVLEAGSEHPLARAVLDYAYHYLVLGGSFASVENPGFQLGKEILRFESSTGGSCIVCAVSDPLKREAAIVVEGVKQMGIRTLMMTGDNWTTATAVAKKLGIKECMRQRASKGGMGPHQWGHHRKRVAACLTMDLTTFYLT</sequence>
<evidence type="ECO:0000313" key="3">
    <source>
        <dbReference type="Proteomes" id="UP000001514"/>
    </source>
</evidence>
<evidence type="ECO:0000313" key="2">
    <source>
        <dbReference type="EMBL" id="EFJ13559.1"/>
    </source>
</evidence>
<dbReference type="SUPFAM" id="SSF56784">
    <property type="entry name" value="HAD-like"/>
    <property type="match status" value="1"/>
</dbReference>
<reference evidence="2 3" key="1">
    <citation type="journal article" date="2011" name="Science">
        <title>The Selaginella genome identifies genetic changes associated with the evolution of vascular plants.</title>
        <authorList>
            <person name="Banks J.A."/>
            <person name="Nishiyama T."/>
            <person name="Hasebe M."/>
            <person name="Bowman J.L."/>
            <person name="Gribskov M."/>
            <person name="dePamphilis C."/>
            <person name="Albert V.A."/>
            <person name="Aono N."/>
            <person name="Aoyama T."/>
            <person name="Ambrose B.A."/>
            <person name="Ashton N.W."/>
            <person name="Axtell M.J."/>
            <person name="Barker E."/>
            <person name="Barker M.S."/>
            <person name="Bennetzen J.L."/>
            <person name="Bonawitz N.D."/>
            <person name="Chapple C."/>
            <person name="Cheng C."/>
            <person name="Correa L.G."/>
            <person name="Dacre M."/>
            <person name="DeBarry J."/>
            <person name="Dreyer I."/>
            <person name="Elias M."/>
            <person name="Engstrom E.M."/>
            <person name="Estelle M."/>
            <person name="Feng L."/>
            <person name="Finet C."/>
            <person name="Floyd S.K."/>
            <person name="Frommer W.B."/>
            <person name="Fujita T."/>
            <person name="Gramzow L."/>
            <person name="Gutensohn M."/>
            <person name="Harholt J."/>
            <person name="Hattori M."/>
            <person name="Heyl A."/>
            <person name="Hirai T."/>
            <person name="Hiwatashi Y."/>
            <person name="Ishikawa M."/>
            <person name="Iwata M."/>
            <person name="Karol K.G."/>
            <person name="Koehler B."/>
            <person name="Kolukisaoglu U."/>
            <person name="Kubo M."/>
            <person name="Kurata T."/>
            <person name="Lalonde S."/>
            <person name="Li K."/>
            <person name="Li Y."/>
            <person name="Litt A."/>
            <person name="Lyons E."/>
            <person name="Manning G."/>
            <person name="Maruyama T."/>
            <person name="Michael T.P."/>
            <person name="Mikami K."/>
            <person name="Miyazaki S."/>
            <person name="Morinaga S."/>
            <person name="Murata T."/>
            <person name="Mueller-Roeber B."/>
            <person name="Nelson D.R."/>
            <person name="Obara M."/>
            <person name="Oguri Y."/>
            <person name="Olmstead R.G."/>
            <person name="Onodera N."/>
            <person name="Petersen B.L."/>
            <person name="Pils B."/>
            <person name="Prigge M."/>
            <person name="Rensing S.A."/>
            <person name="Riano-Pachon D.M."/>
            <person name="Roberts A.W."/>
            <person name="Sato Y."/>
            <person name="Scheller H.V."/>
            <person name="Schulz B."/>
            <person name="Schulz C."/>
            <person name="Shakirov E.V."/>
            <person name="Shibagaki N."/>
            <person name="Shinohara N."/>
            <person name="Shippen D.E."/>
            <person name="Soerensen I."/>
            <person name="Sotooka R."/>
            <person name="Sugimoto N."/>
            <person name="Sugita M."/>
            <person name="Sumikawa N."/>
            <person name="Tanurdzic M."/>
            <person name="Theissen G."/>
            <person name="Ulvskov P."/>
            <person name="Wakazuki S."/>
            <person name="Weng J.K."/>
            <person name="Willats W.W."/>
            <person name="Wipf D."/>
            <person name="Wolf P.G."/>
            <person name="Yang L."/>
            <person name="Zimmer A.D."/>
            <person name="Zhu Q."/>
            <person name="Mitros T."/>
            <person name="Hellsten U."/>
            <person name="Loque D."/>
            <person name="Otillar R."/>
            <person name="Salamov A."/>
            <person name="Schmutz J."/>
            <person name="Shapiro H."/>
            <person name="Lindquist E."/>
            <person name="Lucas S."/>
            <person name="Rokhsar D."/>
            <person name="Grigoriev I.V."/>
        </authorList>
    </citation>
    <scope>NUCLEOTIDE SEQUENCE [LARGE SCALE GENOMIC DNA]</scope>
</reference>
<organism evidence="3">
    <name type="scientific">Selaginella moellendorffii</name>
    <name type="common">Spikemoss</name>
    <dbReference type="NCBI Taxonomy" id="88036"/>
    <lineage>
        <taxon>Eukaryota</taxon>
        <taxon>Viridiplantae</taxon>
        <taxon>Streptophyta</taxon>
        <taxon>Embryophyta</taxon>
        <taxon>Tracheophyta</taxon>
        <taxon>Lycopodiopsida</taxon>
        <taxon>Selaginellales</taxon>
        <taxon>Selaginellaceae</taxon>
        <taxon>Selaginella</taxon>
    </lineage>
</organism>
<dbReference type="AlphaFoldDB" id="D8SPX4"/>
<dbReference type="Gene3D" id="3.40.50.1000">
    <property type="entry name" value="HAD superfamily/HAD-like"/>
    <property type="match status" value="1"/>
</dbReference>
<dbReference type="GO" id="GO:0000166">
    <property type="term" value="F:nucleotide binding"/>
    <property type="evidence" value="ECO:0007669"/>
    <property type="project" value="InterPro"/>
</dbReference>
<dbReference type="InterPro" id="IPR023299">
    <property type="entry name" value="ATPase_P-typ_cyto_dom_N"/>
</dbReference>
<dbReference type="KEGG" id="smo:SELMODRAFT_424449"/>
<dbReference type="Gramene" id="EFJ13559">
    <property type="protein sequence ID" value="EFJ13559"/>
    <property type="gene ID" value="SELMODRAFT_424449"/>
</dbReference>
<proteinExistence type="predicted"/>
<dbReference type="eggNOG" id="KOG0207">
    <property type="taxonomic scope" value="Eukaryota"/>
</dbReference>
<evidence type="ECO:0000256" key="1">
    <source>
        <dbReference type="ARBA" id="ARBA00022723"/>
    </source>
</evidence>
<dbReference type="InParanoid" id="D8SPX4"/>
<dbReference type="HOGENOM" id="CLU_1663722_0_0_1"/>
<dbReference type="PANTHER" id="PTHR46594">
    <property type="entry name" value="P-TYPE CATION-TRANSPORTING ATPASE"/>
    <property type="match status" value="1"/>
</dbReference>
<dbReference type="Gene3D" id="3.40.1110.10">
    <property type="entry name" value="Calcium-transporting ATPase, cytoplasmic domain N"/>
    <property type="match status" value="1"/>
</dbReference>
<protein>
    <recommendedName>
        <fullName evidence="4">Cation-transporting P-type ATPase C-terminal domain-containing protein</fullName>
    </recommendedName>
</protein>
<evidence type="ECO:0008006" key="4">
    <source>
        <dbReference type="Google" id="ProtNLM"/>
    </source>
</evidence>
<accession>D8SPX4</accession>
<keyword evidence="1" id="KW-0479">Metal-binding</keyword>
<dbReference type="Proteomes" id="UP000001514">
    <property type="component" value="Unassembled WGS sequence"/>
</dbReference>
<gene>
    <name evidence="2" type="ORF">SELMODRAFT_424449</name>
</gene>
<keyword evidence="3" id="KW-1185">Reference proteome</keyword>
<dbReference type="GO" id="GO:0046872">
    <property type="term" value="F:metal ion binding"/>
    <property type="evidence" value="ECO:0007669"/>
    <property type="project" value="UniProtKB-KW"/>
</dbReference>
<name>D8SPX4_SELML</name>